<dbReference type="AlphaFoldDB" id="A0A8B3Y2P6"/>
<evidence type="ECO:0000313" key="2">
    <source>
        <dbReference type="Proteomes" id="UP000183653"/>
    </source>
</evidence>
<dbReference type="Proteomes" id="UP000183653">
    <property type="component" value="Chromosome I"/>
</dbReference>
<dbReference type="EMBL" id="LT629782">
    <property type="protein sequence ID" value="SDU29085.1"/>
    <property type="molecule type" value="Genomic_DNA"/>
</dbReference>
<organism evidence="1 2">
    <name type="scientific">Pseudomonas orientalis</name>
    <dbReference type="NCBI Taxonomy" id="76758"/>
    <lineage>
        <taxon>Bacteria</taxon>
        <taxon>Pseudomonadati</taxon>
        <taxon>Pseudomonadota</taxon>
        <taxon>Gammaproteobacteria</taxon>
        <taxon>Pseudomonadales</taxon>
        <taxon>Pseudomonadaceae</taxon>
        <taxon>Pseudomonas</taxon>
    </lineage>
</organism>
<dbReference type="RefSeq" id="WP_420892984.1">
    <property type="nucleotide sequence ID" value="NZ_JYLM01000013.1"/>
</dbReference>
<accession>A0A8B3Y2P6</accession>
<sequence length="55" mass="6374">MTVNELTQEQRHEQALDKYKLVVPELMDEIKGLSPDDQKGQIQWTFEGEEEAQGL</sequence>
<protein>
    <submittedName>
        <fullName evidence="1">Uncharacterized protein</fullName>
    </submittedName>
</protein>
<reference evidence="1 2" key="1">
    <citation type="submission" date="2016-10" db="EMBL/GenBank/DDBJ databases">
        <authorList>
            <person name="Varghese N."/>
            <person name="Submissions S."/>
        </authorList>
    </citation>
    <scope>NUCLEOTIDE SEQUENCE [LARGE SCALE GENOMIC DNA]</scope>
    <source>
        <strain evidence="1 2">BS2775</strain>
    </source>
</reference>
<evidence type="ECO:0000313" key="1">
    <source>
        <dbReference type="EMBL" id="SDU29085.1"/>
    </source>
</evidence>
<name>A0A8B3Y2P6_9PSED</name>
<gene>
    <name evidence="1" type="ORF">SAMN04490197_4606</name>
</gene>
<keyword evidence="2" id="KW-1185">Reference proteome</keyword>
<proteinExistence type="predicted"/>